<keyword evidence="2" id="KW-1185">Reference proteome</keyword>
<comment type="caution">
    <text evidence="1">The sequence shown here is derived from an EMBL/GenBank/DDBJ whole genome shotgun (WGS) entry which is preliminary data.</text>
</comment>
<dbReference type="RefSeq" id="WP_345378724.1">
    <property type="nucleotide sequence ID" value="NZ_BAABIC010000003.1"/>
</dbReference>
<gene>
    <name evidence="1" type="ORF">GCM10023215_10590</name>
</gene>
<sequence length="62" mass="6635">MRGRAWIGELRTWVTGVDPGLGRLRLAGVATAAMVLAAVAMSAVRAAPGSPSPWWCSPRCWR</sequence>
<protein>
    <submittedName>
        <fullName evidence="1">Uncharacterized protein</fullName>
    </submittedName>
</protein>
<reference evidence="2" key="1">
    <citation type="journal article" date="2019" name="Int. J. Syst. Evol. Microbiol.">
        <title>The Global Catalogue of Microorganisms (GCM) 10K type strain sequencing project: providing services to taxonomists for standard genome sequencing and annotation.</title>
        <authorList>
            <consortium name="The Broad Institute Genomics Platform"/>
            <consortium name="The Broad Institute Genome Sequencing Center for Infectious Disease"/>
            <person name="Wu L."/>
            <person name="Ma J."/>
        </authorList>
    </citation>
    <scope>NUCLEOTIDE SEQUENCE [LARGE SCALE GENOMIC DNA]</scope>
    <source>
        <strain evidence="2">JCM 18055</strain>
    </source>
</reference>
<organism evidence="1 2">
    <name type="scientific">Pseudonocardia yuanmonensis</name>
    <dbReference type="NCBI Taxonomy" id="1095914"/>
    <lineage>
        <taxon>Bacteria</taxon>
        <taxon>Bacillati</taxon>
        <taxon>Actinomycetota</taxon>
        <taxon>Actinomycetes</taxon>
        <taxon>Pseudonocardiales</taxon>
        <taxon>Pseudonocardiaceae</taxon>
        <taxon>Pseudonocardia</taxon>
    </lineage>
</organism>
<accession>A0ABP8W4T7</accession>
<proteinExistence type="predicted"/>
<evidence type="ECO:0000313" key="1">
    <source>
        <dbReference type="EMBL" id="GAA4679392.1"/>
    </source>
</evidence>
<dbReference type="EMBL" id="BAABIC010000003">
    <property type="protein sequence ID" value="GAA4679392.1"/>
    <property type="molecule type" value="Genomic_DNA"/>
</dbReference>
<name>A0ABP8W4T7_9PSEU</name>
<evidence type="ECO:0000313" key="2">
    <source>
        <dbReference type="Proteomes" id="UP001500325"/>
    </source>
</evidence>
<dbReference type="Proteomes" id="UP001500325">
    <property type="component" value="Unassembled WGS sequence"/>
</dbReference>